<name>A0A504YXQ6_FASGI</name>
<accession>A0A504YXQ6</accession>
<protein>
    <submittedName>
        <fullName evidence="1">Uncharacterized protein</fullName>
    </submittedName>
</protein>
<evidence type="ECO:0000313" key="2">
    <source>
        <dbReference type="Proteomes" id="UP000316759"/>
    </source>
</evidence>
<proteinExistence type="predicted"/>
<dbReference type="Proteomes" id="UP000316759">
    <property type="component" value="Unassembled WGS sequence"/>
</dbReference>
<sequence length="74" mass="8207">MLKSHNQKPSTNDEMLKFMMNILEQRYNQPCDCCCHQAATPVVQAQLPAIHVHCSGQDSVKTPTGEAIRVVGNI</sequence>
<comment type="caution">
    <text evidence="1">The sequence shown here is derived from an EMBL/GenBank/DDBJ whole genome shotgun (WGS) entry which is preliminary data.</text>
</comment>
<reference evidence="1 2" key="1">
    <citation type="submission" date="2019-04" db="EMBL/GenBank/DDBJ databases">
        <title>Annotation for the trematode Fasciola gigantica.</title>
        <authorList>
            <person name="Choi Y.-J."/>
        </authorList>
    </citation>
    <scope>NUCLEOTIDE SEQUENCE [LARGE SCALE GENOMIC DNA]</scope>
    <source>
        <strain evidence="1">Uganda_cow_1</strain>
    </source>
</reference>
<organism evidence="1 2">
    <name type="scientific">Fasciola gigantica</name>
    <name type="common">Giant liver fluke</name>
    <dbReference type="NCBI Taxonomy" id="46835"/>
    <lineage>
        <taxon>Eukaryota</taxon>
        <taxon>Metazoa</taxon>
        <taxon>Spiralia</taxon>
        <taxon>Lophotrochozoa</taxon>
        <taxon>Platyhelminthes</taxon>
        <taxon>Trematoda</taxon>
        <taxon>Digenea</taxon>
        <taxon>Plagiorchiida</taxon>
        <taxon>Echinostomata</taxon>
        <taxon>Echinostomatoidea</taxon>
        <taxon>Fasciolidae</taxon>
        <taxon>Fasciola</taxon>
    </lineage>
</organism>
<dbReference type="EMBL" id="SUNJ01002054">
    <property type="protein sequence ID" value="TPP66284.1"/>
    <property type="molecule type" value="Genomic_DNA"/>
</dbReference>
<keyword evidence="2" id="KW-1185">Reference proteome</keyword>
<gene>
    <name evidence="1" type="ORF">FGIG_11571</name>
</gene>
<evidence type="ECO:0000313" key="1">
    <source>
        <dbReference type="EMBL" id="TPP66284.1"/>
    </source>
</evidence>
<dbReference type="AlphaFoldDB" id="A0A504YXQ6"/>